<dbReference type="AlphaFoldDB" id="A0A179H256"/>
<dbReference type="EMBL" id="LCWV01000003">
    <property type="protein sequence ID" value="PWI74370.1"/>
    <property type="molecule type" value="Genomic_DNA"/>
</dbReference>
<dbReference type="InterPro" id="IPR029063">
    <property type="entry name" value="SAM-dependent_MTases_sf"/>
</dbReference>
<comment type="catalytic activity">
    <reaction evidence="3">
        <text>a 5'-end (N(2),N(7)-dimethyl 5'-triphosphoguanosine)-ribonucleoside in snoRNA + S-adenosyl-L-methionine = a 5'-end (N(2),N(2),N(7)-trimethyl 5'-triphosphoguanosine)-ribonucleoside in snoRNA + S-adenosyl-L-homocysteine + H(+)</text>
        <dbReference type="Rhea" id="RHEA:78507"/>
        <dbReference type="Rhea" id="RHEA-COMP:19088"/>
        <dbReference type="Rhea" id="RHEA-COMP:19090"/>
        <dbReference type="ChEBI" id="CHEBI:15378"/>
        <dbReference type="ChEBI" id="CHEBI:57856"/>
        <dbReference type="ChEBI" id="CHEBI:59789"/>
        <dbReference type="ChEBI" id="CHEBI:167623"/>
        <dbReference type="ChEBI" id="CHEBI:172880"/>
    </reaction>
    <physiologicalReaction direction="left-to-right" evidence="3">
        <dbReference type="Rhea" id="RHEA:78508"/>
    </physiologicalReaction>
</comment>
<comment type="catalytic activity">
    <reaction evidence="4">
        <text>a 5'-end (N(7)-methyl 5'-triphosphoguanosine)-ribonucleoside in snoRNA + S-adenosyl-L-methionine = a 5'-end (N(2),N(7)-dimethyl 5'-triphosphoguanosine)-ribonucleoside in snoRNA + S-adenosyl-L-homocysteine + H(+)</text>
        <dbReference type="Rhea" id="RHEA:78475"/>
        <dbReference type="Rhea" id="RHEA-COMP:19086"/>
        <dbReference type="Rhea" id="RHEA-COMP:19088"/>
        <dbReference type="ChEBI" id="CHEBI:15378"/>
        <dbReference type="ChEBI" id="CHEBI:57856"/>
        <dbReference type="ChEBI" id="CHEBI:59789"/>
        <dbReference type="ChEBI" id="CHEBI:156461"/>
        <dbReference type="ChEBI" id="CHEBI:172880"/>
    </reaction>
    <physiologicalReaction direction="left-to-right" evidence="4">
        <dbReference type="Rhea" id="RHEA:78476"/>
    </physiologicalReaction>
</comment>
<dbReference type="PANTHER" id="PTHR14741:SF32">
    <property type="entry name" value="TRIMETHYLGUANOSINE SYNTHASE"/>
    <property type="match status" value="1"/>
</dbReference>
<dbReference type="CDD" id="cd02440">
    <property type="entry name" value="AdoMet_MTases"/>
    <property type="match status" value="1"/>
</dbReference>
<reference evidence="11" key="1">
    <citation type="submission" date="2015-05" db="EMBL/GenBank/DDBJ databases">
        <authorList>
            <person name="Wang D.B."/>
            <person name="Wang M."/>
        </authorList>
    </citation>
    <scope>NUCLEOTIDE SEQUENCE</scope>
    <source>
        <strain evidence="11">36-1</strain>
    </source>
</reference>
<dbReference type="FunFam" id="3.40.50.150:FF:000270">
    <property type="entry name" value="RNA methylase family protein"/>
    <property type="match status" value="1"/>
</dbReference>
<dbReference type="Proteomes" id="UP000078240">
    <property type="component" value="Unassembled WGS sequence"/>
</dbReference>
<feature type="region of interest" description="Disordered" evidence="8">
    <location>
        <begin position="282"/>
        <end position="316"/>
    </location>
</feature>
<reference evidence="9 12" key="3">
    <citation type="submission" date="2016-01" db="EMBL/GenBank/DDBJ databases">
        <title>Biosynthesis of antibiotic leucinostatins and their inhibition on Phytophthora in bio-control Purpureocillium lilacinum.</title>
        <authorList>
            <person name="Wang G."/>
            <person name="Liu Z."/>
            <person name="Lin R."/>
            <person name="Li E."/>
            <person name="Mao Z."/>
            <person name="Ling J."/>
            <person name="Yin W."/>
            <person name="Xie B."/>
        </authorList>
    </citation>
    <scope>NUCLEOTIDE SEQUENCE [LARGE SCALE GENOMIC DNA]</scope>
    <source>
        <strain evidence="9">PLBJ-1</strain>
        <strain evidence="10">PLFJ-1</strain>
    </source>
</reference>
<organism evidence="9 12">
    <name type="scientific">Purpureocillium lilacinum</name>
    <name type="common">Paecilomyces lilacinus</name>
    <dbReference type="NCBI Taxonomy" id="33203"/>
    <lineage>
        <taxon>Eukaryota</taxon>
        <taxon>Fungi</taxon>
        <taxon>Dikarya</taxon>
        <taxon>Ascomycota</taxon>
        <taxon>Pezizomycotina</taxon>
        <taxon>Sordariomycetes</taxon>
        <taxon>Hypocreomycetidae</taxon>
        <taxon>Hypocreales</taxon>
        <taxon>Ophiocordycipitaceae</taxon>
        <taxon>Purpureocillium</taxon>
    </lineage>
</organism>
<evidence type="ECO:0000256" key="1">
    <source>
        <dbReference type="ARBA" id="ARBA00018517"/>
    </source>
</evidence>
<dbReference type="Proteomes" id="UP000078340">
    <property type="component" value="Unassembled WGS sequence"/>
</dbReference>
<dbReference type="Gene3D" id="3.40.50.150">
    <property type="entry name" value="Vaccinia Virus protein VP39"/>
    <property type="match status" value="1"/>
</dbReference>
<comment type="catalytic activity">
    <reaction evidence="5">
        <text>a 5'-end (N(2),N(7)-dimethyl 5'-triphosphoguanosine)-ribonucleoside in snRNA + S-adenosyl-L-methionine = a 5'-end (N(2),N(2),N(7)-trimethyl 5'-triphosphoguanosine)-ribonucleoside in snRNA + S-adenosyl-L-homocysteine + H(+)</text>
        <dbReference type="Rhea" id="RHEA:78479"/>
        <dbReference type="Rhea" id="RHEA-COMP:19087"/>
        <dbReference type="Rhea" id="RHEA-COMP:19089"/>
        <dbReference type="ChEBI" id="CHEBI:15378"/>
        <dbReference type="ChEBI" id="CHEBI:57856"/>
        <dbReference type="ChEBI" id="CHEBI:59789"/>
        <dbReference type="ChEBI" id="CHEBI:167623"/>
        <dbReference type="ChEBI" id="CHEBI:172880"/>
    </reaction>
    <physiologicalReaction direction="left-to-right" evidence="5">
        <dbReference type="Rhea" id="RHEA:78480"/>
    </physiologicalReaction>
</comment>
<dbReference type="SUPFAM" id="SSF53335">
    <property type="entry name" value="S-adenosyl-L-methionine-dependent methyltransferases"/>
    <property type="match status" value="1"/>
</dbReference>
<evidence type="ECO:0000256" key="7">
    <source>
        <dbReference type="ARBA" id="ARBA00049790"/>
    </source>
</evidence>
<dbReference type="EMBL" id="LSBI01000004">
    <property type="protein sequence ID" value="OAQ91127.1"/>
    <property type="molecule type" value="Genomic_DNA"/>
</dbReference>
<dbReference type="STRING" id="33203.A0A179H256"/>
<evidence type="ECO:0000256" key="3">
    <source>
        <dbReference type="ARBA" id="ARBA00047418"/>
    </source>
</evidence>
<reference evidence="11 13" key="2">
    <citation type="journal article" date="2016" name="Front. Microbiol.">
        <title>Genome and transcriptome sequences reveal the specific parasitism of the nematophagous Purpureocillium lilacinum 36-1.</title>
        <authorList>
            <person name="Xie J."/>
            <person name="Li S."/>
            <person name="Mo C."/>
            <person name="Xiao X."/>
            <person name="Peng D."/>
            <person name="Wang G."/>
            <person name="Xiao Y."/>
        </authorList>
    </citation>
    <scope>NUCLEOTIDE SEQUENCE [LARGE SCALE GENOMIC DNA]</scope>
    <source>
        <strain evidence="11 13">36-1</strain>
    </source>
</reference>
<proteinExistence type="inferred from homology"/>
<dbReference type="InterPro" id="IPR019012">
    <property type="entry name" value="RNA_cap_Gua-N2-MeTrfase"/>
</dbReference>
<evidence type="ECO:0000256" key="4">
    <source>
        <dbReference type="ARBA" id="ARBA00048740"/>
    </source>
</evidence>
<evidence type="ECO:0000256" key="5">
    <source>
        <dbReference type="ARBA" id="ARBA00048763"/>
    </source>
</evidence>
<evidence type="ECO:0000256" key="8">
    <source>
        <dbReference type="SAM" id="MobiDB-lite"/>
    </source>
</evidence>
<comment type="catalytic activity">
    <reaction evidence="6">
        <text>a 5'-end (N(7)-methyl 5'-triphosphoguanosine)-ribonucleoside in snRNA + S-adenosyl-L-methionine = a 5'-end (N(2),N(7)-dimethyl 5'-triphosphoguanosine)-ribonucleoside in snRNA + S-adenosyl-L-homocysteine + H(+)</text>
        <dbReference type="Rhea" id="RHEA:78471"/>
        <dbReference type="Rhea" id="RHEA-COMP:19085"/>
        <dbReference type="Rhea" id="RHEA-COMP:19087"/>
        <dbReference type="ChEBI" id="CHEBI:15378"/>
        <dbReference type="ChEBI" id="CHEBI:57856"/>
        <dbReference type="ChEBI" id="CHEBI:59789"/>
        <dbReference type="ChEBI" id="CHEBI:156461"/>
        <dbReference type="ChEBI" id="CHEBI:172880"/>
    </reaction>
    <physiologicalReaction direction="left-to-right" evidence="6">
        <dbReference type="Rhea" id="RHEA:78472"/>
    </physiologicalReaction>
</comment>
<evidence type="ECO:0000313" key="13">
    <source>
        <dbReference type="Proteomes" id="UP000245956"/>
    </source>
</evidence>
<dbReference type="GO" id="GO:0005634">
    <property type="term" value="C:nucleus"/>
    <property type="evidence" value="ECO:0007669"/>
    <property type="project" value="TreeGrafter"/>
</dbReference>
<evidence type="ECO:0000256" key="2">
    <source>
        <dbReference type="ARBA" id="ARBA00025783"/>
    </source>
</evidence>
<comment type="similarity">
    <text evidence="2">Belongs to the methyltransferase superfamily. Trimethylguanosine synthase family.</text>
</comment>
<feature type="compositionally biased region" description="Low complexity" evidence="8">
    <location>
        <begin position="283"/>
        <end position="295"/>
    </location>
</feature>
<name>A0A179H256_PURLI</name>
<keyword evidence="9" id="KW-0489">Methyltransferase</keyword>
<accession>A0A179H256</accession>
<evidence type="ECO:0000313" key="12">
    <source>
        <dbReference type="Proteomes" id="UP000078240"/>
    </source>
</evidence>
<evidence type="ECO:0000256" key="6">
    <source>
        <dbReference type="ARBA" id="ARBA00049075"/>
    </source>
</evidence>
<evidence type="ECO:0000313" key="9">
    <source>
        <dbReference type="EMBL" id="OAQ84337.1"/>
    </source>
</evidence>
<evidence type="ECO:0000313" key="11">
    <source>
        <dbReference type="EMBL" id="PWI74370.1"/>
    </source>
</evidence>
<dbReference type="GO" id="GO:0071164">
    <property type="term" value="F:RNA cap trimethylguanosine synthase activity"/>
    <property type="evidence" value="ECO:0007669"/>
    <property type="project" value="TreeGrafter"/>
</dbReference>
<protein>
    <recommendedName>
        <fullName evidence="1">Trimethylguanosine synthase</fullName>
    </recommendedName>
    <alternativeName>
        <fullName evidence="7">Cap-specific guanine-N(2) methyltransferase</fullName>
    </alternativeName>
</protein>
<comment type="caution">
    <text evidence="9">The sequence shown here is derived from an EMBL/GenBank/DDBJ whole genome shotgun (WGS) entry which is preliminary data.</text>
</comment>
<evidence type="ECO:0000313" key="10">
    <source>
        <dbReference type="EMBL" id="OAQ91127.1"/>
    </source>
</evidence>
<dbReference type="EMBL" id="LSBH01000002">
    <property type="protein sequence ID" value="OAQ84337.1"/>
    <property type="molecule type" value="Genomic_DNA"/>
</dbReference>
<gene>
    <name evidence="11" type="ORF">PCL_07684</name>
    <name evidence="9" type="ORF">VFPBJ_03105</name>
    <name evidence="10" type="ORF">VFPFJ_05286</name>
</gene>
<feature type="compositionally biased region" description="Polar residues" evidence="8">
    <location>
        <begin position="303"/>
        <end position="316"/>
    </location>
</feature>
<dbReference type="Pfam" id="PF09445">
    <property type="entry name" value="Methyltransf_15"/>
    <property type="match status" value="1"/>
</dbReference>
<dbReference type="OMA" id="KALCIYY"/>
<keyword evidence="9" id="KW-0808">Transferase</keyword>
<dbReference type="Proteomes" id="UP000245956">
    <property type="component" value="Unassembled WGS sequence"/>
</dbReference>
<sequence length="316" mass="34775">MGSATPHDDAASEVFAICPAGELPLTDECRHYEGKHEVPWDIQKFVINDLYPSDLWLTLFRYFSQRYSIFSWYDEGVCLTDDAWFGVTPEPVANAIAADLQDSDPSKTVLIDAFAGAGGNTIAFALSGRWHHIIAIERDASTLACAQNNARIYGVDPAMVTWVHGDSFDYLHTLVNRPETLHPALRLDIAATVVFASPPWGGPGYRSDEIFDLRTMQPYNLEQLHGAYHLMDHVLFLPRTSDIRQIAGLAPEGRKIPVVQYCMQGASKAMAAFIPAKATLPLSGQQASSRSQPASRLDHSDNDSSPSVEGSTRPSR</sequence>
<dbReference type="PANTHER" id="PTHR14741">
    <property type="entry name" value="S-ADENOSYLMETHIONINE-DEPENDENT METHYLTRANSFERASE RELATED"/>
    <property type="match status" value="1"/>
</dbReference>